<evidence type="ECO:0000256" key="1">
    <source>
        <dbReference type="SAM" id="Phobius"/>
    </source>
</evidence>
<keyword evidence="1" id="KW-0472">Membrane</keyword>
<feature type="transmembrane region" description="Helical" evidence="1">
    <location>
        <begin position="16"/>
        <end position="39"/>
    </location>
</feature>
<reference evidence="2 3" key="1">
    <citation type="journal article" date="2012" name="Genome Biol.">
        <title>Genome and low-iron response of an oceanic diatom adapted to chronic iron limitation.</title>
        <authorList>
            <person name="Lommer M."/>
            <person name="Specht M."/>
            <person name="Roy A.S."/>
            <person name="Kraemer L."/>
            <person name="Andreson R."/>
            <person name="Gutowska M.A."/>
            <person name="Wolf J."/>
            <person name="Bergner S.V."/>
            <person name="Schilhabel M.B."/>
            <person name="Klostermeier U.C."/>
            <person name="Beiko R.G."/>
            <person name="Rosenstiel P."/>
            <person name="Hippler M."/>
            <person name="Laroche J."/>
        </authorList>
    </citation>
    <scope>NUCLEOTIDE SEQUENCE [LARGE SCALE GENOMIC DNA]</scope>
    <source>
        <strain evidence="2 3">CCMP1005</strain>
    </source>
</reference>
<evidence type="ECO:0000313" key="2">
    <source>
        <dbReference type="EMBL" id="EJK64655.1"/>
    </source>
</evidence>
<sequence length="286" mass="30493">MLSSSRRLRNCGPNRWVVTIGGMLTLFAVAIALAVIFPYQDLNEPNSTAQAAGGGANTGANGKPAVVALSDGATLKSDVVATADYAEANAAATDGQKGDPEDDLIVQQLDLEGEQNDDVTTTTVELVVEPSGSEMDLLIPGVEVLNEEDAELSDETVGLFTHQEGEEPADESPQVAEPEDEQATSCSSLLQQADIDGNKMLSATEYISFLHSMHNSNILSLENLSDEYASLSFGLRLNFLNQQCKCPQALSECCEYEKGVYVGDESAAAEFCRTTMEVGLEGKARR</sequence>
<keyword evidence="1" id="KW-0812">Transmembrane</keyword>
<organism evidence="2 3">
    <name type="scientific">Thalassiosira oceanica</name>
    <name type="common">Marine diatom</name>
    <dbReference type="NCBI Taxonomy" id="159749"/>
    <lineage>
        <taxon>Eukaryota</taxon>
        <taxon>Sar</taxon>
        <taxon>Stramenopiles</taxon>
        <taxon>Ochrophyta</taxon>
        <taxon>Bacillariophyta</taxon>
        <taxon>Coscinodiscophyceae</taxon>
        <taxon>Thalassiosirophycidae</taxon>
        <taxon>Thalassiosirales</taxon>
        <taxon>Thalassiosiraceae</taxon>
        <taxon>Thalassiosira</taxon>
    </lineage>
</organism>
<protein>
    <submittedName>
        <fullName evidence="2">Uncharacterized protein</fullName>
    </submittedName>
</protein>
<name>K0SH60_THAOC</name>
<dbReference type="Proteomes" id="UP000266841">
    <property type="component" value="Unassembled WGS sequence"/>
</dbReference>
<dbReference type="InterPro" id="IPR018247">
    <property type="entry name" value="EF_Hand_1_Ca_BS"/>
</dbReference>
<evidence type="ECO:0000313" key="3">
    <source>
        <dbReference type="Proteomes" id="UP000266841"/>
    </source>
</evidence>
<dbReference type="EMBL" id="AGNL01017027">
    <property type="protein sequence ID" value="EJK64655.1"/>
    <property type="molecule type" value="Genomic_DNA"/>
</dbReference>
<proteinExistence type="predicted"/>
<keyword evidence="3" id="KW-1185">Reference proteome</keyword>
<dbReference type="OMA" id="DSTEYVY"/>
<accession>K0SH60</accession>
<dbReference type="AlphaFoldDB" id="K0SH60"/>
<keyword evidence="1" id="KW-1133">Transmembrane helix</keyword>
<comment type="caution">
    <text evidence="2">The sequence shown here is derived from an EMBL/GenBank/DDBJ whole genome shotgun (WGS) entry which is preliminary data.</text>
</comment>
<dbReference type="PROSITE" id="PS00018">
    <property type="entry name" value="EF_HAND_1"/>
    <property type="match status" value="1"/>
</dbReference>
<gene>
    <name evidence="2" type="ORF">THAOC_14590</name>
</gene>